<sequence>MSLLERFVEEEFQHVEACGICNPIGHPTNLCSILQEETSEHANTVGGHFGPAYDPHSNMYNSGWTDYPSFGYVSQPQTSLPPQSDSKPGTSLEDMMKALITNIQQI</sequence>
<organism evidence="1 2">
    <name type="scientific">Sesamum angolense</name>
    <dbReference type="NCBI Taxonomy" id="2727404"/>
    <lineage>
        <taxon>Eukaryota</taxon>
        <taxon>Viridiplantae</taxon>
        <taxon>Streptophyta</taxon>
        <taxon>Embryophyta</taxon>
        <taxon>Tracheophyta</taxon>
        <taxon>Spermatophyta</taxon>
        <taxon>Magnoliopsida</taxon>
        <taxon>eudicotyledons</taxon>
        <taxon>Gunneridae</taxon>
        <taxon>Pentapetalae</taxon>
        <taxon>asterids</taxon>
        <taxon>lamiids</taxon>
        <taxon>Lamiales</taxon>
        <taxon>Pedaliaceae</taxon>
        <taxon>Sesamum</taxon>
    </lineage>
</organism>
<proteinExistence type="predicted"/>
<reference evidence="1" key="2">
    <citation type="journal article" date="2024" name="Plant">
        <title>Genomic evolution and insights into agronomic trait innovations of Sesamum species.</title>
        <authorList>
            <person name="Miao H."/>
            <person name="Wang L."/>
            <person name="Qu L."/>
            <person name="Liu H."/>
            <person name="Sun Y."/>
            <person name="Le M."/>
            <person name="Wang Q."/>
            <person name="Wei S."/>
            <person name="Zheng Y."/>
            <person name="Lin W."/>
            <person name="Duan Y."/>
            <person name="Cao H."/>
            <person name="Xiong S."/>
            <person name="Wang X."/>
            <person name="Wei L."/>
            <person name="Li C."/>
            <person name="Ma Q."/>
            <person name="Ju M."/>
            <person name="Zhao R."/>
            <person name="Li G."/>
            <person name="Mu C."/>
            <person name="Tian Q."/>
            <person name="Mei H."/>
            <person name="Zhang T."/>
            <person name="Gao T."/>
            <person name="Zhang H."/>
        </authorList>
    </citation>
    <scope>NUCLEOTIDE SEQUENCE</scope>
    <source>
        <strain evidence="1">K16</strain>
    </source>
</reference>
<protein>
    <submittedName>
        <fullName evidence="1">Uncharacterized protein</fullName>
    </submittedName>
</protein>
<dbReference type="EMBL" id="JACGWL010000606">
    <property type="protein sequence ID" value="KAK4383123.1"/>
    <property type="molecule type" value="Genomic_DNA"/>
</dbReference>
<dbReference type="AlphaFoldDB" id="A0AAE1VWU5"/>
<keyword evidence="2" id="KW-1185">Reference proteome</keyword>
<evidence type="ECO:0000313" key="1">
    <source>
        <dbReference type="EMBL" id="KAK4383123.1"/>
    </source>
</evidence>
<name>A0AAE1VWU5_9LAMI</name>
<evidence type="ECO:0000313" key="2">
    <source>
        <dbReference type="Proteomes" id="UP001289374"/>
    </source>
</evidence>
<dbReference type="Proteomes" id="UP001289374">
    <property type="component" value="Unassembled WGS sequence"/>
</dbReference>
<comment type="caution">
    <text evidence="1">The sequence shown here is derived from an EMBL/GenBank/DDBJ whole genome shotgun (WGS) entry which is preliminary data.</text>
</comment>
<gene>
    <name evidence="1" type="ORF">Sango_2807100</name>
</gene>
<reference evidence="1" key="1">
    <citation type="submission" date="2020-06" db="EMBL/GenBank/DDBJ databases">
        <authorList>
            <person name="Li T."/>
            <person name="Hu X."/>
            <person name="Zhang T."/>
            <person name="Song X."/>
            <person name="Zhang H."/>
            <person name="Dai N."/>
            <person name="Sheng W."/>
            <person name="Hou X."/>
            <person name="Wei L."/>
        </authorList>
    </citation>
    <scope>NUCLEOTIDE SEQUENCE</scope>
    <source>
        <strain evidence="1">K16</strain>
        <tissue evidence="1">Leaf</tissue>
    </source>
</reference>
<accession>A0AAE1VWU5</accession>